<dbReference type="Proteomes" id="UP000799302">
    <property type="component" value="Unassembled WGS sequence"/>
</dbReference>
<name>A0A6A6UGM1_9PEZI</name>
<sequence>MPTSKFLQEGDEGSKSRVARVVWAAHILSYLTKTRSHSELQQPDTTEEGEGLQCGELDAYTERAVILQGSRESIRSKFLDCIAQLLSPKAGRVSPRQRCVNGKILPTYTLREMTALGIEIEYCKKLKEYLSNEVHKHSSPDFECMAIAYTGRRVDNWVETLRNLLKSVLNRQKWSTKRWSGSQQAFTTWLNFIELLHQKDIGAASFREKVVQQAYECVSSVDVQQLLNSNFEAKVGEKLWYALKFLARPIIDCRILWHIASLQSQFRDIRISPVSSSPRTTISPAYQIHIQDAWAQLFYNSPSEAHLRSLAAFSERFQKKCAKSYRLHAETQLVMHFENPATPTPTIPYFECSKKACLLCNGFLQSLPQPITTRGSHSICYPAWGVPSSGSLRTRAALAKLEKRLLSRINTYLDTPIQARNKLFVEAVPQSSLVSDLSSLALQDSLERQEKTILARNTEIARREERLILLLCKDFSTQTTRPSPSHKRAILFPAGNVKPRMIWIPCELRREYGTAASYENISPHPYLGADEPFVGTKRIESNPIRDRNLGCGFVYFAPRKKGYAVSLMFRNCFLDDGSALNKSLLKAVGTSGTIPHRWCGPVVAVREQSNESYEDITLGDFRHILDWMISYRLSDNLKESDSQLISRPSAGIRGVKICCYGETKLHGSEAYVLVDVPRAHPTRLTYRKGSVSPISRLLGLPLILWKYTDIEQWIHPAGWDDNMTADSNQDATFLMVETDPEKADWGWAPLDWNLELGNVLAVRLDGKDLAIDDVRLMSLDSYSN</sequence>
<dbReference type="OrthoDB" id="3627582at2759"/>
<keyword evidence="2" id="KW-1185">Reference proteome</keyword>
<organism evidence="1 2">
    <name type="scientific">Microthyrium microscopicum</name>
    <dbReference type="NCBI Taxonomy" id="703497"/>
    <lineage>
        <taxon>Eukaryota</taxon>
        <taxon>Fungi</taxon>
        <taxon>Dikarya</taxon>
        <taxon>Ascomycota</taxon>
        <taxon>Pezizomycotina</taxon>
        <taxon>Dothideomycetes</taxon>
        <taxon>Dothideomycetes incertae sedis</taxon>
        <taxon>Microthyriales</taxon>
        <taxon>Microthyriaceae</taxon>
        <taxon>Microthyrium</taxon>
    </lineage>
</organism>
<gene>
    <name evidence="1" type="ORF">BT63DRAFT_438807</name>
</gene>
<proteinExistence type="predicted"/>
<dbReference type="EMBL" id="MU004233">
    <property type="protein sequence ID" value="KAF2671342.1"/>
    <property type="molecule type" value="Genomic_DNA"/>
</dbReference>
<reference evidence="1" key="1">
    <citation type="journal article" date="2020" name="Stud. Mycol.">
        <title>101 Dothideomycetes genomes: a test case for predicting lifestyles and emergence of pathogens.</title>
        <authorList>
            <person name="Haridas S."/>
            <person name="Albert R."/>
            <person name="Binder M."/>
            <person name="Bloem J."/>
            <person name="Labutti K."/>
            <person name="Salamov A."/>
            <person name="Andreopoulos B."/>
            <person name="Baker S."/>
            <person name="Barry K."/>
            <person name="Bills G."/>
            <person name="Bluhm B."/>
            <person name="Cannon C."/>
            <person name="Castanera R."/>
            <person name="Culley D."/>
            <person name="Daum C."/>
            <person name="Ezra D."/>
            <person name="Gonzalez J."/>
            <person name="Henrissat B."/>
            <person name="Kuo A."/>
            <person name="Liang C."/>
            <person name="Lipzen A."/>
            <person name="Lutzoni F."/>
            <person name="Magnuson J."/>
            <person name="Mondo S."/>
            <person name="Nolan M."/>
            <person name="Ohm R."/>
            <person name="Pangilinan J."/>
            <person name="Park H.-J."/>
            <person name="Ramirez L."/>
            <person name="Alfaro M."/>
            <person name="Sun H."/>
            <person name="Tritt A."/>
            <person name="Yoshinaga Y."/>
            <person name="Zwiers L.-H."/>
            <person name="Turgeon B."/>
            <person name="Goodwin S."/>
            <person name="Spatafora J."/>
            <person name="Crous P."/>
            <person name="Grigoriev I."/>
        </authorList>
    </citation>
    <scope>NUCLEOTIDE SEQUENCE</scope>
    <source>
        <strain evidence="1">CBS 115976</strain>
    </source>
</reference>
<dbReference type="Pfam" id="PF14441">
    <property type="entry name" value="OTT_1508_deam"/>
    <property type="match status" value="1"/>
</dbReference>
<accession>A0A6A6UGM1</accession>
<dbReference type="InterPro" id="IPR027796">
    <property type="entry name" value="OTT_1508_deam-like"/>
</dbReference>
<evidence type="ECO:0000313" key="1">
    <source>
        <dbReference type="EMBL" id="KAF2671342.1"/>
    </source>
</evidence>
<evidence type="ECO:0000313" key="2">
    <source>
        <dbReference type="Proteomes" id="UP000799302"/>
    </source>
</evidence>
<dbReference type="AlphaFoldDB" id="A0A6A6UGM1"/>
<protein>
    <submittedName>
        <fullName evidence="1">Uncharacterized protein</fullName>
    </submittedName>
</protein>